<evidence type="ECO:0000313" key="3">
    <source>
        <dbReference type="Proteomes" id="UP000295504"/>
    </source>
</evidence>
<accession>A0A4R2TU97</accession>
<reference evidence="2 3" key="1">
    <citation type="submission" date="2019-03" db="EMBL/GenBank/DDBJ databases">
        <title>Genomic Encyclopedia of Type Strains, Phase IV (KMG-IV): sequencing the most valuable type-strain genomes for metagenomic binning, comparative biology and taxonomic classification.</title>
        <authorList>
            <person name="Goeker M."/>
        </authorList>
    </citation>
    <scope>NUCLEOTIDE SEQUENCE [LARGE SCALE GENOMIC DNA]</scope>
    <source>
        <strain evidence="2 3">DSM 100013</strain>
    </source>
</reference>
<dbReference type="Proteomes" id="UP000295504">
    <property type="component" value="Unassembled WGS sequence"/>
</dbReference>
<organism evidence="2 3">
    <name type="scientific">Serpentinicella alkaliphila</name>
    <dbReference type="NCBI Taxonomy" id="1734049"/>
    <lineage>
        <taxon>Bacteria</taxon>
        <taxon>Bacillati</taxon>
        <taxon>Bacillota</taxon>
        <taxon>Clostridia</taxon>
        <taxon>Peptostreptococcales</taxon>
        <taxon>Natronincolaceae</taxon>
        <taxon>Serpentinicella</taxon>
    </lineage>
</organism>
<dbReference type="SUPFAM" id="SSF109604">
    <property type="entry name" value="HD-domain/PDEase-like"/>
    <property type="match status" value="1"/>
</dbReference>
<dbReference type="Gene3D" id="1.10.3210.10">
    <property type="entry name" value="Hypothetical protein af1432"/>
    <property type="match status" value="1"/>
</dbReference>
<dbReference type="CDD" id="cd00077">
    <property type="entry name" value="HDc"/>
    <property type="match status" value="1"/>
</dbReference>
<dbReference type="InterPro" id="IPR037522">
    <property type="entry name" value="HD_GYP_dom"/>
</dbReference>
<keyword evidence="3" id="KW-1185">Reference proteome</keyword>
<protein>
    <submittedName>
        <fullName evidence="2">Metal dependent phosphohydrolase</fullName>
    </submittedName>
</protein>
<dbReference type="PANTHER" id="PTHR43155:SF2">
    <property type="entry name" value="CYCLIC DI-GMP PHOSPHODIESTERASE PA4108"/>
    <property type="match status" value="1"/>
</dbReference>
<dbReference type="SMART" id="SM00471">
    <property type="entry name" value="HDc"/>
    <property type="match status" value="1"/>
</dbReference>
<dbReference type="InterPro" id="IPR003607">
    <property type="entry name" value="HD/PDEase_dom"/>
</dbReference>
<dbReference type="Pfam" id="PF13487">
    <property type="entry name" value="HD_5"/>
    <property type="match status" value="1"/>
</dbReference>
<dbReference type="PANTHER" id="PTHR43155">
    <property type="entry name" value="CYCLIC DI-GMP PHOSPHODIESTERASE PA4108-RELATED"/>
    <property type="match status" value="1"/>
</dbReference>
<name>A0A4R2TU97_9FIRM</name>
<gene>
    <name evidence="2" type="ORF">EDD79_100311</name>
</gene>
<keyword evidence="2" id="KW-0378">Hydrolase</keyword>
<dbReference type="RefSeq" id="WP_132847470.1">
    <property type="nucleotide sequence ID" value="NZ_CP058648.1"/>
</dbReference>
<comment type="caution">
    <text evidence="2">The sequence shown here is derived from an EMBL/GenBank/DDBJ whole genome shotgun (WGS) entry which is preliminary data.</text>
</comment>
<dbReference type="EMBL" id="SLYC01000003">
    <property type="protein sequence ID" value="TCQ06586.1"/>
    <property type="molecule type" value="Genomic_DNA"/>
</dbReference>
<proteinExistence type="predicted"/>
<dbReference type="PROSITE" id="PS51832">
    <property type="entry name" value="HD_GYP"/>
    <property type="match status" value="1"/>
</dbReference>
<dbReference type="GO" id="GO:0016787">
    <property type="term" value="F:hydrolase activity"/>
    <property type="evidence" value="ECO:0007669"/>
    <property type="project" value="UniProtKB-KW"/>
</dbReference>
<evidence type="ECO:0000313" key="2">
    <source>
        <dbReference type="EMBL" id="TCQ06586.1"/>
    </source>
</evidence>
<feature type="domain" description="HD-GYP" evidence="1">
    <location>
        <begin position="105"/>
        <end position="301"/>
    </location>
</feature>
<sequence>MLKIKTSAIMTGMKLSKSIFNRDGQLLIENGSTLKESYIKKLVYYDIDNVYINWDSDVSPEVADAIVLDTKNEAMRVLKDSFKEIQVSKNVDIDRLNELVGSIIEELLDKKGTLINLTNIRSIDDYTFTHSINVCILSLVMGLALNYEKEQLEYLGIGSLLHDIGKVGIEPSILNKPGSLTIDEFDIVKNHAIIGYDMVKYIDGISEESVTIIRDHHERYDGKGYPNGKKGNEIHEFARIVAVCDVYDALTSNRVYRLGMPPHIGIEYLLSMANHQFDEGLVKLFTKYISIYPKGTVVELESGDRGIVVDQNECLPTRPVIEVIYDITGNKLGVPKIVDLAKNLNNGIISKLGII</sequence>
<evidence type="ECO:0000259" key="1">
    <source>
        <dbReference type="PROSITE" id="PS51832"/>
    </source>
</evidence>
<dbReference type="OrthoDB" id="9804747at2"/>
<dbReference type="AlphaFoldDB" id="A0A4R2TU97"/>